<keyword evidence="1" id="KW-0175">Coiled coil</keyword>
<name>A0A8T1WQP7_9STRA</name>
<dbReference type="PROSITE" id="PS50020">
    <property type="entry name" value="WW_DOMAIN_2"/>
    <property type="match status" value="1"/>
</dbReference>
<dbReference type="AlphaFoldDB" id="A0A8T1WQP7"/>
<dbReference type="Proteomes" id="UP000693981">
    <property type="component" value="Unassembled WGS sequence"/>
</dbReference>
<gene>
    <name evidence="4" type="ORF">PHYBOEH_003630</name>
</gene>
<dbReference type="Pfam" id="PF00612">
    <property type="entry name" value="IQ"/>
    <property type="match status" value="2"/>
</dbReference>
<accession>A0A8T1WQP7</accession>
<dbReference type="InterPro" id="IPR001202">
    <property type="entry name" value="WW_dom"/>
</dbReference>
<dbReference type="Pfam" id="PF00397">
    <property type="entry name" value="WW"/>
    <property type="match status" value="1"/>
</dbReference>
<feature type="compositionally biased region" description="Basic and acidic residues" evidence="2">
    <location>
        <begin position="439"/>
        <end position="457"/>
    </location>
</feature>
<feature type="compositionally biased region" description="Polar residues" evidence="2">
    <location>
        <begin position="483"/>
        <end position="493"/>
    </location>
</feature>
<organism evidence="4 5">
    <name type="scientific">Phytophthora boehmeriae</name>
    <dbReference type="NCBI Taxonomy" id="109152"/>
    <lineage>
        <taxon>Eukaryota</taxon>
        <taxon>Sar</taxon>
        <taxon>Stramenopiles</taxon>
        <taxon>Oomycota</taxon>
        <taxon>Peronosporomycetes</taxon>
        <taxon>Peronosporales</taxon>
        <taxon>Peronosporaceae</taxon>
        <taxon>Phytophthora</taxon>
    </lineage>
</organism>
<dbReference type="OrthoDB" id="6344460at2759"/>
<evidence type="ECO:0000256" key="1">
    <source>
        <dbReference type="SAM" id="Coils"/>
    </source>
</evidence>
<proteinExistence type="predicted"/>
<dbReference type="InterPro" id="IPR000048">
    <property type="entry name" value="IQ_motif_EF-hand-BS"/>
</dbReference>
<dbReference type="SMART" id="SM00015">
    <property type="entry name" value="IQ"/>
    <property type="match status" value="3"/>
</dbReference>
<evidence type="ECO:0000313" key="4">
    <source>
        <dbReference type="EMBL" id="KAG7395541.1"/>
    </source>
</evidence>
<sequence length="534" mass="61898">MLCELRAEEKRRQASAVLIQKFVRQYEAQQVAQLFREALNVVKNEQRRYFGSEDGGIHGDKGWVTHQASSELLTYMTQRFLEDDCCFTTKETRWLRAQVQVAKERLAREDRAVVYLQRYYRGYATRLAFWVHRKQMDELQKLKSKKAVVIQCCARRWLARQRVRRLREQRRLAELKEAYIRERKRKEEERVWKERYDREQMELAVQSAQEAANQLREARREADLARVKAEAAEYRAQELAAEREIETLMNTAVTKKTDEAKDGDWEQFADEYGNVYYYNNRTGESSWDPPPVSSEKKSSDGAEDKDRQPEVKAEEPSKEIDPLEAILREGKCIKCRQALSTKRCLDCEDSGRAFYCNQCFKQEHAAAQHGDWIEIKDGKSAIYFNVETKESTNERPAVLLSGEERHRLQLAEREQLQRSRQVELESEVVKLKEQLRELKAEDRPQSRVEAPAKKVDANQRPNSGATKTDKPEKRGVIGKIFGRNSSQRALTPEAKQTSALSAVITEKQSVGSVAFQQAMVQELAALPQPGSKPK</sequence>
<feature type="region of interest" description="Disordered" evidence="2">
    <location>
        <begin position="283"/>
        <end position="320"/>
    </location>
</feature>
<evidence type="ECO:0000313" key="5">
    <source>
        <dbReference type="Proteomes" id="UP000693981"/>
    </source>
</evidence>
<protein>
    <recommendedName>
        <fullName evidence="3">WW domain-containing protein</fullName>
    </recommendedName>
</protein>
<feature type="coiled-coil region" evidence="1">
    <location>
        <begin position="158"/>
        <end position="251"/>
    </location>
</feature>
<dbReference type="EMBL" id="JAGDFL010000201">
    <property type="protein sequence ID" value="KAG7395541.1"/>
    <property type="molecule type" value="Genomic_DNA"/>
</dbReference>
<dbReference type="CDD" id="cd00201">
    <property type="entry name" value="WW"/>
    <property type="match status" value="1"/>
</dbReference>
<feature type="domain" description="WW" evidence="3">
    <location>
        <begin position="265"/>
        <end position="292"/>
    </location>
</feature>
<dbReference type="PROSITE" id="PS01159">
    <property type="entry name" value="WW_DOMAIN_1"/>
    <property type="match status" value="1"/>
</dbReference>
<evidence type="ECO:0000259" key="3">
    <source>
        <dbReference type="PROSITE" id="PS50020"/>
    </source>
</evidence>
<comment type="caution">
    <text evidence="4">The sequence shown here is derived from an EMBL/GenBank/DDBJ whole genome shotgun (WGS) entry which is preliminary data.</text>
</comment>
<feature type="compositionally biased region" description="Basic and acidic residues" evidence="2">
    <location>
        <begin position="294"/>
        <end position="320"/>
    </location>
</feature>
<dbReference type="SMART" id="SM00456">
    <property type="entry name" value="WW"/>
    <property type="match status" value="2"/>
</dbReference>
<evidence type="ECO:0000256" key="2">
    <source>
        <dbReference type="SAM" id="MobiDB-lite"/>
    </source>
</evidence>
<reference evidence="4" key="1">
    <citation type="submission" date="2021-02" db="EMBL/GenBank/DDBJ databases">
        <authorList>
            <person name="Palmer J.M."/>
        </authorList>
    </citation>
    <scope>NUCLEOTIDE SEQUENCE</scope>
    <source>
        <strain evidence="4">SCRP23</strain>
    </source>
</reference>
<keyword evidence="5" id="KW-1185">Reference proteome</keyword>
<feature type="region of interest" description="Disordered" evidence="2">
    <location>
        <begin position="439"/>
        <end position="493"/>
    </location>
</feature>
<dbReference type="PROSITE" id="PS50096">
    <property type="entry name" value="IQ"/>
    <property type="match status" value="2"/>
</dbReference>